<proteinExistence type="predicted"/>
<dbReference type="CDD" id="cd12797">
    <property type="entry name" value="M23_peptidase"/>
    <property type="match status" value="1"/>
</dbReference>
<dbReference type="RefSeq" id="WP_345090078.1">
    <property type="nucleotide sequence ID" value="NZ_BAABCS010000004.1"/>
</dbReference>
<dbReference type="EMBL" id="BAABCS010000004">
    <property type="protein sequence ID" value="GAA4042727.1"/>
    <property type="molecule type" value="Genomic_DNA"/>
</dbReference>
<dbReference type="Gene3D" id="2.70.70.10">
    <property type="entry name" value="Glucose Permease (Domain IIA)"/>
    <property type="match status" value="1"/>
</dbReference>
<dbReference type="InterPro" id="IPR050570">
    <property type="entry name" value="Cell_wall_metabolism_enzyme"/>
</dbReference>
<keyword evidence="3" id="KW-1185">Reference proteome</keyword>
<dbReference type="SUPFAM" id="SSF51261">
    <property type="entry name" value="Duplicated hybrid motif"/>
    <property type="match status" value="1"/>
</dbReference>
<comment type="caution">
    <text evidence="2">The sequence shown here is derived from an EMBL/GenBank/DDBJ whole genome shotgun (WGS) entry which is preliminary data.</text>
</comment>
<evidence type="ECO:0000313" key="3">
    <source>
        <dbReference type="Proteomes" id="UP001500426"/>
    </source>
</evidence>
<feature type="domain" description="M23ase beta-sheet core" evidence="1">
    <location>
        <begin position="47"/>
        <end position="103"/>
    </location>
</feature>
<name>A0ABP7UGF0_9FLAO</name>
<dbReference type="PANTHER" id="PTHR21666">
    <property type="entry name" value="PEPTIDASE-RELATED"/>
    <property type="match status" value="1"/>
</dbReference>
<evidence type="ECO:0000259" key="1">
    <source>
        <dbReference type="Pfam" id="PF01551"/>
    </source>
</evidence>
<dbReference type="Pfam" id="PF01551">
    <property type="entry name" value="Peptidase_M23"/>
    <property type="match status" value="1"/>
</dbReference>
<organism evidence="2 3">
    <name type="scientific">Flavobacterium chungnamense</name>
    <dbReference type="NCBI Taxonomy" id="706182"/>
    <lineage>
        <taxon>Bacteria</taxon>
        <taxon>Pseudomonadati</taxon>
        <taxon>Bacteroidota</taxon>
        <taxon>Flavobacteriia</taxon>
        <taxon>Flavobacteriales</taxon>
        <taxon>Flavobacteriaceae</taxon>
        <taxon>Flavobacterium</taxon>
    </lineage>
</organism>
<gene>
    <name evidence="2" type="ORF">GCM10022388_04520</name>
</gene>
<dbReference type="PANTHER" id="PTHR21666:SF285">
    <property type="entry name" value="M23 FAMILY METALLOPEPTIDASE"/>
    <property type="match status" value="1"/>
</dbReference>
<dbReference type="InterPro" id="IPR016047">
    <property type="entry name" value="M23ase_b-sheet_dom"/>
</dbReference>
<reference evidence="3" key="1">
    <citation type="journal article" date="2019" name="Int. J. Syst. Evol. Microbiol.">
        <title>The Global Catalogue of Microorganisms (GCM) 10K type strain sequencing project: providing services to taxonomists for standard genome sequencing and annotation.</title>
        <authorList>
            <consortium name="The Broad Institute Genomics Platform"/>
            <consortium name="The Broad Institute Genome Sequencing Center for Infectious Disease"/>
            <person name="Wu L."/>
            <person name="Ma J."/>
        </authorList>
    </citation>
    <scope>NUCLEOTIDE SEQUENCE [LARGE SCALE GENOMIC DNA]</scope>
    <source>
        <strain evidence="3">JCM 17068</strain>
    </source>
</reference>
<protein>
    <submittedName>
        <fullName evidence="2">M23 family metallopeptidase</fullName>
    </submittedName>
</protein>
<dbReference type="Proteomes" id="UP001500426">
    <property type="component" value="Unassembled WGS sequence"/>
</dbReference>
<accession>A0ABP7UGF0</accession>
<dbReference type="InterPro" id="IPR011055">
    <property type="entry name" value="Dup_hybrid_motif"/>
</dbReference>
<evidence type="ECO:0000313" key="2">
    <source>
        <dbReference type="EMBL" id="GAA4042727.1"/>
    </source>
</evidence>
<sequence length="563" mass="63939">MKYIPLIFLFSIFSFAQNEYPKDYFRSPLDIPLQLSGNFGELRPNHFHAGFDFKTNQKEGLNVYAVADGYVSRIKVSTAGYGKAIYITHPNGYTSVYGHLQKAIGSIQEKIVALQYAEKSYEIEAFFKPGEMPVKKNDIIALSGNTGGSEGPHLHFEFRDNKTEKIINPLFFGIQTQDTKNPTVSSLLVYPLDNSAVVNESKRPVLLNLSLQSDGTYLAQQVFASGKIGFGIIAVDNDNVSYNANGIYKTQLISNGKVIFGFEFDTMVFDEAKYINAFIDYSRYKKMHQRVQKLFMKNPFPWSNIYQNYENGILNIVPNTSEIQRIEVSDFFINKTVISIPVKYSAKPALINEDTKVTKYLVKSKVESNFEKDNFSVYFPAGTFYEDFYLNFDVKNNTLFLHDDTVPAHSNFTISIEDTKSSEEEKKKMFIATVNGTKLGFITTKLVDNTFTCKTRNLGQFTLAKDITAPKISMSKSIEGKWITNQKSINVTISDDLSGVKTYNGYINDKWVLFEYESKLKRLTHVFNDDLLLEGSNKLKVVVTDNVGNSTIFETQFNRSQKK</sequence>